<name>A0A9J7B1N8_9PROT</name>
<reference evidence="2" key="1">
    <citation type="submission" date="2022-08" db="EMBL/GenBank/DDBJ databases">
        <title>Nisaea acidiphila sp. nov., isolated from a marine algal debris and emended description of the genus Nisaea Urios et al. 2008.</title>
        <authorList>
            <person name="Kwon K."/>
        </authorList>
    </citation>
    <scope>NUCLEOTIDE SEQUENCE</scope>
    <source>
        <strain evidence="2">MEBiC11861</strain>
    </source>
</reference>
<organism evidence="2 3">
    <name type="scientific">Nisaea acidiphila</name>
    <dbReference type="NCBI Taxonomy" id="1862145"/>
    <lineage>
        <taxon>Bacteria</taxon>
        <taxon>Pseudomonadati</taxon>
        <taxon>Pseudomonadota</taxon>
        <taxon>Alphaproteobacteria</taxon>
        <taxon>Rhodospirillales</taxon>
        <taxon>Thalassobaculaceae</taxon>
        <taxon>Nisaea</taxon>
    </lineage>
</organism>
<evidence type="ECO:0000313" key="3">
    <source>
        <dbReference type="Proteomes" id="UP001060336"/>
    </source>
</evidence>
<proteinExistence type="predicted"/>
<evidence type="ECO:0000313" key="2">
    <source>
        <dbReference type="EMBL" id="UUX51581.1"/>
    </source>
</evidence>
<dbReference type="InterPro" id="IPR050982">
    <property type="entry name" value="Auxin_biosynth/cation_transpt"/>
</dbReference>
<keyword evidence="3" id="KW-1185">Reference proteome</keyword>
<dbReference type="PRINTS" id="PR00368">
    <property type="entry name" value="FADPNR"/>
</dbReference>
<dbReference type="PANTHER" id="PTHR43539:SF78">
    <property type="entry name" value="FLAVIN-CONTAINING MONOOXYGENASE"/>
    <property type="match status" value="1"/>
</dbReference>
<dbReference type="Pfam" id="PF13738">
    <property type="entry name" value="Pyr_redox_3"/>
    <property type="match status" value="1"/>
</dbReference>
<keyword evidence="1" id="KW-0560">Oxidoreductase</keyword>
<gene>
    <name evidence="2" type="ORF">NUH88_07745</name>
</gene>
<accession>A0A9J7B1N8</accession>
<dbReference type="PRINTS" id="PR00411">
    <property type="entry name" value="PNDRDTASEI"/>
</dbReference>
<dbReference type="PANTHER" id="PTHR43539">
    <property type="entry name" value="FLAVIN-BINDING MONOOXYGENASE-LIKE PROTEIN (AFU_ORTHOLOGUE AFUA_4G09220)"/>
    <property type="match status" value="1"/>
</dbReference>
<dbReference type="Gene3D" id="3.50.50.60">
    <property type="entry name" value="FAD/NAD(P)-binding domain"/>
    <property type="match status" value="1"/>
</dbReference>
<dbReference type="InterPro" id="IPR036188">
    <property type="entry name" value="FAD/NAD-bd_sf"/>
</dbReference>
<dbReference type="EMBL" id="CP102480">
    <property type="protein sequence ID" value="UUX51581.1"/>
    <property type="molecule type" value="Genomic_DNA"/>
</dbReference>
<dbReference type="GO" id="GO:0050660">
    <property type="term" value="F:flavin adenine dinucleotide binding"/>
    <property type="evidence" value="ECO:0007669"/>
    <property type="project" value="TreeGrafter"/>
</dbReference>
<sequence length="423" mass="45712">MSVEKIDTLVIGAGQAGIAMSEHLGKAGIPHLVLERGRIAERWRSGRWDSLVANGPAWHDRFPGLEFAGADPDSFIPKEKVADYFADYAEMVGAPVRSGVEVTSVSRNDGRRGFRVETSEGPVEADNVVVATGPFQIPVIPPVVPETEGIAQLHSSAYRNPDQLVDGGVLVVGAGSSGVQIADELNRSGRKVTLSVGPHHRPPRAYRGRDYCWWLGVLGLWDIAAPTPGTEHIAIAVSGARGGETVDFRNLADQGITLAGLTEGYEDGVMRFAGDLARNIAEGDENYLSVLRQADAFAARNGLDLPEEPEAHVIGSDPDCVANPVRELDLKTAGIGTILWATGFRTDYDWLKVDAFDEDGKPRHQRGVSSEPGIYFLGLPWLSRRGSSFIWGVWHDAMHIADQIAIQRSYLDYDAAARSRGGA</sequence>
<dbReference type="SUPFAM" id="SSF51905">
    <property type="entry name" value="FAD/NAD(P)-binding domain"/>
    <property type="match status" value="2"/>
</dbReference>
<evidence type="ECO:0000256" key="1">
    <source>
        <dbReference type="ARBA" id="ARBA00023002"/>
    </source>
</evidence>
<dbReference type="Proteomes" id="UP001060336">
    <property type="component" value="Chromosome"/>
</dbReference>
<dbReference type="GO" id="GO:0004497">
    <property type="term" value="F:monooxygenase activity"/>
    <property type="evidence" value="ECO:0007669"/>
    <property type="project" value="TreeGrafter"/>
</dbReference>
<dbReference type="RefSeq" id="WP_257771160.1">
    <property type="nucleotide sequence ID" value="NZ_CP102480.1"/>
</dbReference>
<dbReference type="AlphaFoldDB" id="A0A9J7B1N8"/>
<dbReference type="KEGG" id="naci:NUH88_07745"/>
<protein>
    <submittedName>
        <fullName evidence="2">NAD(P)/FAD-dependent oxidoreductase</fullName>
    </submittedName>
</protein>